<protein>
    <submittedName>
        <fullName evidence="2">Uncharacterized protein</fullName>
    </submittedName>
</protein>
<feature type="compositionally biased region" description="Low complexity" evidence="1">
    <location>
        <begin position="11"/>
        <end position="23"/>
    </location>
</feature>
<sequence>MKNFQTGKALPTRTSSDTNTPTTIPATSPAESPETSRETEPMVLLVSGSVTL</sequence>
<dbReference type="EMBL" id="GBXM01005418">
    <property type="protein sequence ID" value="JAI03160.1"/>
    <property type="molecule type" value="Transcribed_RNA"/>
</dbReference>
<reference evidence="2" key="2">
    <citation type="journal article" date="2015" name="Fish Shellfish Immunol.">
        <title>Early steps in the European eel (Anguilla anguilla)-Vibrio vulnificus interaction in the gills: Role of the RtxA13 toxin.</title>
        <authorList>
            <person name="Callol A."/>
            <person name="Pajuelo D."/>
            <person name="Ebbesson L."/>
            <person name="Teles M."/>
            <person name="MacKenzie S."/>
            <person name="Amaro C."/>
        </authorList>
    </citation>
    <scope>NUCLEOTIDE SEQUENCE</scope>
</reference>
<evidence type="ECO:0000313" key="2">
    <source>
        <dbReference type="EMBL" id="JAI03160.1"/>
    </source>
</evidence>
<organism evidence="2">
    <name type="scientific">Anguilla anguilla</name>
    <name type="common">European freshwater eel</name>
    <name type="synonym">Muraena anguilla</name>
    <dbReference type="NCBI Taxonomy" id="7936"/>
    <lineage>
        <taxon>Eukaryota</taxon>
        <taxon>Metazoa</taxon>
        <taxon>Chordata</taxon>
        <taxon>Craniata</taxon>
        <taxon>Vertebrata</taxon>
        <taxon>Euteleostomi</taxon>
        <taxon>Actinopterygii</taxon>
        <taxon>Neopterygii</taxon>
        <taxon>Teleostei</taxon>
        <taxon>Anguilliformes</taxon>
        <taxon>Anguillidae</taxon>
        <taxon>Anguilla</taxon>
    </lineage>
</organism>
<name>A0A0E9XKG0_ANGAN</name>
<accession>A0A0E9XKG0</accession>
<reference evidence="2" key="1">
    <citation type="submission" date="2014-11" db="EMBL/GenBank/DDBJ databases">
        <authorList>
            <person name="Amaro Gonzalez C."/>
        </authorList>
    </citation>
    <scope>NUCLEOTIDE SEQUENCE</scope>
</reference>
<evidence type="ECO:0000256" key="1">
    <source>
        <dbReference type="SAM" id="MobiDB-lite"/>
    </source>
</evidence>
<feature type="region of interest" description="Disordered" evidence="1">
    <location>
        <begin position="1"/>
        <end position="52"/>
    </location>
</feature>
<proteinExistence type="predicted"/>
<dbReference type="AlphaFoldDB" id="A0A0E9XKG0"/>